<feature type="non-terminal residue" evidence="1">
    <location>
        <position position="1"/>
    </location>
</feature>
<accession>A0ABT2VPW1</accession>
<name>A0ABT2VPW1_9ALTE</name>
<gene>
    <name evidence="1" type="ORF">OCL06_12075</name>
</gene>
<comment type="caution">
    <text evidence="1">The sequence shown here is derived from an EMBL/GenBank/DDBJ whole genome shotgun (WGS) entry which is preliminary data.</text>
</comment>
<dbReference type="RefSeq" id="WP_262994845.1">
    <property type="nucleotide sequence ID" value="NZ_JAOTJC010000008.1"/>
</dbReference>
<evidence type="ECO:0000313" key="1">
    <source>
        <dbReference type="EMBL" id="MCU7555327.1"/>
    </source>
</evidence>
<organism evidence="1 2">
    <name type="scientific">Alteromonas salexigens</name>
    <dbReference type="NCBI Taxonomy" id="2982530"/>
    <lineage>
        <taxon>Bacteria</taxon>
        <taxon>Pseudomonadati</taxon>
        <taxon>Pseudomonadota</taxon>
        <taxon>Gammaproteobacteria</taxon>
        <taxon>Alteromonadales</taxon>
        <taxon>Alteromonadaceae</taxon>
        <taxon>Alteromonas/Salinimonas group</taxon>
        <taxon>Alteromonas</taxon>
    </lineage>
</organism>
<evidence type="ECO:0000313" key="2">
    <source>
        <dbReference type="Proteomes" id="UP001209257"/>
    </source>
</evidence>
<protein>
    <submittedName>
        <fullName evidence="1">Uncharacterized protein</fullName>
    </submittedName>
</protein>
<reference evidence="2" key="1">
    <citation type="submission" date="2023-07" db="EMBL/GenBank/DDBJ databases">
        <title>Study on multiphase classification of strain Alteromonas salexigens isolated from the Yellow Sea.</title>
        <authorList>
            <person name="Sun L."/>
        </authorList>
    </citation>
    <scope>NUCLEOTIDE SEQUENCE [LARGE SCALE GENOMIC DNA]</scope>
    <source>
        <strain evidence="2">ASW11-19</strain>
    </source>
</reference>
<sequence length="61" mass="6977">MFGHIAHWITYRLLSMQSGQHNMNNLIEAVVLVQGKGHAKPGTQYRYSQSRWGKAPIRQAL</sequence>
<keyword evidence="2" id="KW-1185">Reference proteome</keyword>
<proteinExistence type="predicted"/>
<dbReference type="Proteomes" id="UP001209257">
    <property type="component" value="Unassembled WGS sequence"/>
</dbReference>
<dbReference type="EMBL" id="JAOTJC010000008">
    <property type="protein sequence ID" value="MCU7555327.1"/>
    <property type="molecule type" value="Genomic_DNA"/>
</dbReference>